<evidence type="ECO:0000313" key="4">
    <source>
        <dbReference type="EMBL" id="MFC6036721.1"/>
    </source>
</evidence>
<feature type="domain" description="OmpR/PhoB-type" evidence="3">
    <location>
        <begin position="3"/>
        <end position="102"/>
    </location>
</feature>
<evidence type="ECO:0000256" key="2">
    <source>
        <dbReference type="PROSITE-ProRule" id="PRU01091"/>
    </source>
</evidence>
<proteinExistence type="predicted"/>
<dbReference type="InterPro" id="IPR011990">
    <property type="entry name" value="TPR-like_helical_dom_sf"/>
</dbReference>
<dbReference type="PANTHER" id="PTHR47691">
    <property type="entry name" value="REGULATOR-RELATED"/>
    <property type="match status" value="1"/>
</dbReference>
<dbReference type="InterPro" id="IPR001867">
    <property type="entry name" value="OmpR/PhoB-type_DNA-bd"/>
</dbReference>
<gene>
    <name evidence="4" type="ORF">ACFMB1_14275</name>
</gene>
<dbReference type="SUPFAM" id="SSF46894">
    <property type="entry name" value="C-terminal effector domain of the bipartite response regulators"/>
    <property type="match status" value="1"/>
</dbReference>
<dbReference type="PANTHER" id="PTHR47691:SF3">
    <property type="entry name" value="HTH-TYPE TRANSCRIPTIONAL REGULATOR RV0890C-RELATED"/>
    <property type="match status" value="1"/>
</dbReference>
<comment type="caution">
    <text evidence="4">The sequence shown here is derived from an EMBL/GenBank/DDBJ whole genome shotgun (WGS) entry which is preliminary data.</text>
</comment>
<keyword evidence="1 2" id="KW-0238">DNA-binding</keyword>
<dbReference type="CDD" id="cd00383">
    <property type="entry name" value="trans_reg_C"/>
    <property type="match status" value="1"/>
</dbReference>
<protein>
    <submittedName>
        <fullName evidence="4">Winged helix-turn-helix domain-containing protein</fullName>
    </submittedName>
</protein>
<organism evidence="4 5">
    <name type="scientific">Hyphococcus aureus</name>
    <dbReference type="NCBI Taxonomy" id="2666033"/>
    <lineage>
        <taxon>Bacteria</taxon>
        <taxon>Pseudomonadati</taxon>
        <taxon>Pseudomonadota</taxon>
        <taxon>Alphaproteobacteria</taxon>
        <taxon>Parvularculales</taxon>
        <taxon>Parvularculaceae</taxon>
        <taxon>Hyphococcus</taxon>
    </lineage>
</organism>
<dbReference type="Pfam" id="PF00486">
    <property type="entry name" value="Trans_reg_C"/>
    <property type="match status" value="1"/>
</dbReference>
<reference evidence="4 5" key="1">
    <citation type="submission" date="2024-09" db="EMBL/GenBank/DDBJ databases">
        <authorList>
            <person name="Zhang Z.-H."/>
        </authorList>
    </citation>
    <scope>NUCLEOTIDE SEQUENCE [LARGE SCALE GENOMIC DNA]</scope>
    <source>
        <strain evidence="4 5">HHTR114</strain>
    </source>
</reference>
<dbReference type="Proteomes" id="UP001596116">
    <property type="component" value="Unassembled WGS sequence"/>
</dbReference>
<dbReference type="RefSeq" id="WP_379882039.1">
    <property type="nucleotide sequence ID" value="NZ_JBHPON010000002.1"/>
</dbReference>
<dbReference type="Gene3D" id="1.10.10.10">
    <property type="entry name" value="Winged helix-like DNA-binding domain superfamily/Winged helix DNA-binding domain"/>
    <property type="match status" value="1"/>
</dbReference>
<evidence type="ECO:0000256" key="1">
    <source>
        <dbReference type="ARBA" id="ARBA00023125"/>
    </source>
</evidence>
<dbReference type="Gene3D" id="1.25.40.10">
    <property type="entry name" value="Tetratricopeptide repeat domain"/>
    <property type="match status" value="2"/>
</dbReference>
<dbReference type="PROSITE" id="PS51755">
    <property type="entry name" value="OMPR_PHOB"/>
    <property type="match status" value="1"/>
</dbReference>
<dbReference type="SMART" id="SM00862">
    <property type="entry name" value="Trans_reg_C"/>
    <property type="match status" value="1"/>
</dbReference>
<sequence length="623" mass="69073">MAAEVYEFGGFRLDSTQRTLMDGAGKTIPLAPRVFDTLLYLVENAGELVEKNALIDAVWPDVTVEENSLSQNISTLRRTLGDKTGDNRFIVTAPGRGYRFVANVSVVAPDDINVSADEATPAAKPLAPALDKVRVSVAVMPFANLTGDPEKEYFSDGMAEEIINLLTRTTVIQAPSRTSSFAYRGRNIDVRQIAEDLGVDAVLEGSVRAAGERVRVTAQLIDGVSGFHLWSDTFDRDMTDVFALQDELALSILEAMQTHLNAPVSRKRRLRARPKDHEAYRLYLQGEYLLRNNDADIPAAIELFREALERDPDFAGAQAGLARARGFGLSYIKPTRAGLKELEKEARRALSLDPQNEAGHGALGTFYALTGKLCEAEGHMRMAYEIGRDPMLANAMSVIVFGNVGQVRRAIQISQEAYQSFPLAPFLLVTMAMFYISEGDEERAQLFAARAMELGHLKNSVPMCDVLALMAARNGRYDQAADLVLGSMPPHELSGGVTLAVREAYLAFGDESRREQALKLLYDPGVTERLGITPINYKRMMLWRTMLGDIDGAYEWTDRIVATLEEEGAVGMIWAVIWLEEMEPFRADPRFMNIATRLGFVDYWKVYGPPDGYDFKDGKLTKL</sequence>
<dbReference type="InterPro" id="IPR016032">
    <property type="entry name" value="Sig_transdc_resp-reg_C-effctor"/>
</dbReference>
<evidence type="ECO:0000313" key="5">
    <source>
        <dbReference type="Proteomes" id="UP001596116"/>
    </source>
</evidence>
<name>A0ABW1KX97_9PROT</name>
<feature type="DNA-binding region" description="OmpR/PhoB-type" evidence="2">
    <location>
        <begin position="3"/>
        <end position="102"/>
    </location>
</feature>
<dbReference type="InterPro" id="IPR036388">
    <property type="entry name" value="WH-like_DNA-bd_sf"/>
</dbReference>
<dbReference type="Gene3D" id="3.40.50.10610">
    <property type="entry name" value="ABC-type transport auxiliary lipoprotein component"/>
    <property type="match status" value="1"/>
</dbReference>
<dbReference type="SUPFAM" id="SSF48452">
    <property type="entry name" value="TPR-like"/>
    <property type="match status" value="1"/>
</dbReference>
<evidence type="ECO:0000259" key="3">
    <source>
        <dbReference type="PROSITE" id="PS51755"/>
    </source>
</evidence>
<keyword evidence="5" id="KW-1185">Reference proteome</keyword>
<accession>A0ABW1KX97</accession>
<dbReference type="EMBL" id="JBHPON010000002">
    <property type="protein sequence ID" value="MFC6036721.1"/>
    <property type="molecule type" value="Genomic_DNA"/>
</dbReference>